<name>A0A1I8IWB7_9PLAT</name>
<dbReference type="AlphaFoldDB" id="A0A1I8IWB7"/>
<protein>
    <submittedName>
        <fullName evidence="3">ANK_REP_REGION domain-containing protein</fullName>
    </submittedName>
</protein>
<feature type="repeat" description="ANK" evidence="1">
    <location>
        <begin position="477"/>
        <end position="506"/>
    </location>
</feature>
<reference evidence="3" key="1">
    <citation type="submission" date="2016-11" db="UniProtKB">
        <authorList>
            <consortium name="WormBaseParasite"/>
        </authorList>
    </citation>
    <scope>IDENTIFICATION</scope>
</reference>
<keyword evidence="1" id="KW-0040">ANK repeat</keyword>
<evidence type="ECO:0000313" key="2">
    <source>
        <dbReference type="Proteomes" id="UP000095280"/>
    </source>
</evidence>
<keyword evidence="2" id="KW-1185">Reference proteome</keyword>
<dbReference type="Proteomes" id="UP000095280">
    <property type="component" value="Unplaced"/>
</dbReference>
<accession>A0A1I8IWB7</accession>
<evidence type="ECO:0000256" key="1">
    <source>
        <dbReference type="PROSITE-ProRule" id="PRU00023"/>
    </source>
</evidence>
<organism evidence="2 3">
    <name type="scientific">Macrostomum lignano</name>
    <dbReference type="NCBI Taxonomy" id="282301"/>
    <lineage>
        <taxon>Eukaryota</taxon>
        <taxon>Metazoa</taxon>
        <taxon>Spiralia</taxon>
        <taxon>Lophotrochozoa</taxon>
        <taxon>Platyhelminthes</taxon>
        <taxon>Rhabditophora</taxon>
        <taxon>Macrostomorpha</taxon>
        <taxon>Macrostomida</taxon>
        <taxon>Macrostomidae</taxon>
        <taxon>Macrostomum</taxon>
    </lineage>
</organism>
<dbReference type="Pfam" id="PF12796">
    <property type="entry name" value="Ank_2"/>
    <property type="match status" value="1"/>
</dbReference>
<dbReference type="InterPro" id="IPR036770">
    <property type="entry name" value="Ankyrin_rpt-contain_sf"/>
</dbReference>
<dbReference type="Gene3D" id="1.25.40.20">
    <property type="entry name" value="Ankyrin repeat-containing domain"/>
    <property type="match status" value="1"/>
</dbReference>
<sequence length="1189" mass="130058">VGNRCCQNAVVKYAATCDREEAQQRESNSATANGLDCSTALPPMPDAIRRELPNRREECYIRLADAAGSFAVSVQDSSAAESSWKVQGHCLKKLAKSSYQLQAACRCRAIEQAARMVGLRFSIGTCERNCGCCFRMAANAALAGRLEASVLLLQSITFGDKLRKKCCKRLVLIAEEQHQSTSRATPGACRVLERINCLWMLAEAAAKNGFLALLPDVAAAVASLTFKSGIVVLLIQKSAAPTEQRLRTAMKILPQIKDAAERSHLFQILVRCAARFGSCVLIEETLGLLPSESEDGDSTAEPSHRDELLSAAAEAAAGGGKLETAIWAAEAIDSESEAHLCLAAAAEAAQMSNRLDEAVSLARLIKDASVRKSAQVRAYRRCLPEQQVAELSETVVNHGCFLADNCITNSSLLALVAATVAMGDQFYLQEILLNANQHQLHQLLCSSLSHGHSALATAILPSIQDVNKRLDDQLCSTTLMLAAELGHCHVIAKLLERGADRAVRDTQGCTALDRARLCGRNQATWVLAEEGTDIDLHDSQLSEKLHWALTSSGFTQSRAACQQRLADLLERTAACLSLSKPRLIGSFADGWGCSLTRLNARLSDGSGIDWLTPVTAAAAGCPVGQQPPVASAPCGVRPATSTTLAFRSPQSASILLLPLVSIRDAALIHLQQTFAIEEKQRMRQLNTVQGQLFILLKFLLKNYLAEVSQCPGLTSHHVKHLLFYLIETHGSWNWQMWQPHKLIELAKEALDLMMKFLDSTSSSDDGCMPSFFKPHVQLQLQWTGRPADEAKTRIRAELLKARSDLDPAVKKLMSHLKPLDDDDKLYFDLFTLLPLTLPPDTLTELAGLYCSVAAALRALQAADEVDGEGALMRQLESWYECSWCHCAVRCLAVMAQLKYRNKTAAKETLSELRLDGRRPQQRGHIGDSKLAMAVEHRLGLEVLPALRPAPSLPFLPRFTESLLTARLCSRSPMQRHLYVNFRCLSWTAGRSARGMHSSDDGAAGSGFAKRLAQQWFRELQAESAGSQLDTEELATLAHYTDSPVQLRFCLERMEAVVAREPRVAMDSCDNERLERMPNEVTRAAGGPWIRRIRRITHEMFCSSHEFPTLEVKGDATLASASLSDIPACAVFKAPQSLAPSPHMATVHSTSWDFCTGENLAKTAPHTASRGISWEKCCRTACQLAPPNCQ</sequence>
<dbReference type="PROSITE" id="PS50088">
    <property type="entry name" value="ANK_REPEAT"/>
    <property type="match status" value="1"/>
</dbReference>
<dbReference type="WBParaSite" id="maker-uti_cns_0017846-snap-gene-0.3-mRNA-1">
    <property type="protein sequence ID" value="maker-uti_cns_0017846-snap-gene-0.3-mRNA-1"/>
    <property type="gene ID" value="maker-uti_cns_0017846-snap-gene-0.3"/>
</dbReference>
<dbReference type="SUPFAM" id="SSF48403">
    <property type="entry name" value="Ankyrin repeat"/>
    <property type="match status" value="1"/>
</dbReference>
<dbReference type="Gene3D" id="1.10.1410.40">
    <property type="match status" value="1"/>
</dbReference>
<proteinExistence type="predicted"/>
<evidence type="ECO:0000313" key="3">
    <source>
        <dbReference type="WBParaSite" id="maker-uti_cns_0017846-snap-gene-0.3-mRNA-1"/>
    </source>
</evidence>
<dbReference type="InterPro" id="IPR002110">
    <property type="entry name" value="Ankyrin_rpt"/>
</dbReference>